<protein>
    <submittedName>
        <fullName evidence="1">12474_t:CDS:1</fullName>
    </submittedName>
</protein>
<accession>A0ACA9QGY0</accession>
<dbReference type="Proteomes" id="UP000789702">
    <property type="component" value="Unassembled WGS sequence"/>
</dbReference>
<evidence type="ECO:0000313" key="1">
    <source>
        <dbReference type="EMBL" id="CAG8752266.1"/>
    </source>
</evidence>
<comment type="caution">
    <text evidence="1">The sequence shown here is derived from an EMBL/GenBank/DDBJ whole genome shotgun (WGS) entry which is preliminary data.</text>
</comment>
<gene>
    <name evidence="1" type="ORF">DHETER_LOCUS14716</name>
</gene>
<reference evidence="1" key="1">
    <citation type="submission" date="2021-06" db="EMBL/GenBank/DDBJ databases">
        <authorList>
            <person name="Kallberg Y."/>
            <person name="Tangrot J."/>
            <person name="Rosling A."/>
        </authorList>
    </citation>
    <scope>NUCLEOTIDE SEQUENCE</scope>
    <source>
        <strain evidence="1">IL203A</strain>
    </source>
</reference>
<name>A0ACA9QGY0_9GLOM</name>
<dbReference type="EMBL" id="CAJVPU010046752">
    <property type="protein sequence ID" value="CAG8752266.1"/>
    <property type="molecule type" value="Genomic_DNA"/>
</dbReference>
<sequence length="74" mass="9085">VVNMIADEDFWNYVIAQIQHRWNRMYSLLFVICWSLHPKYFCIRAIRPELTMIVKKEASHLFEHLFPDKDIKKF</sequence>
<keyword evidence="2" id="KW-1185">Reference proteome</keyword>
<feature type="non-terminal residue" evidence="1">
    <location>
        <position position="1"/>
    </location>
</feature>
<proteinExistence type="predicted"/>
<organism evidence="1 2">
    <name type="scientific">Dentiscutata heterogama</name>
    <dbReference type="NCBI Taxonomy" id="1316150"/>
    <lineage>
        <taxon>Eukaryota</taxon>
        <taxon>Fungi</taxon>
        <taxon>Fungi incertae sedis</taxon>
        <taxon>Mucoromycota</taxon>
        <taxon>Glomeromycotina</taxon>
        <taxon>Glomeromycetes</taxon>
        <taxon>Diversisporales</taxon>
        <taxon>Gigasporaceae</taxon>
        <taxon>Dentiscutata</taxon>
    </lineage>
</organism>
<evidence type="ECO:0000313" key="2">
    <source>
        <dbReference type="Proteomes" id="UP000789702"/>
    </source>
</evidence>